<protein>
    <recommendedName>
        <fullName evidence="3">RAG2 PHD domain containing protein</fullName>
    </recommendedName>
</protein>
<accession>A0ABQ4QI60</accession>
<proteinExistence type="predicted"/>
<comment type="caution">
    <text evidence="1">The sequence shown here is derived from an EMBL/GenBank/DDBJ whole genome shotgun (WGS) entry which is preliminary data.</text>
</comment>
<sequence>MPNLSTAVVPSPARPAAARPGLSFTIGQDVSGCWVALESHGIAGGLFRNRDDAIHYAGVEIRNGAGEIRFATGPVAFTAGR</sequence>
<dbReference type="RefSeq" id="WP_147828103.1">
    <property type="nucleotide sequence ID" value="NZ_BPQG01000032.1"/>
</dbReference>
<evidence type="ECO:0000313" key="2">
    <source>
        <dbReference type="Proteomes" id="UP001055117"/>
    </source>
</evidence>
<reference evidence="1 2" key="1">
    <citation type="journal article" date="2021" name="Front. Microbiol.">
        <title>Comprehensive Comparative Genomics and Phenotyping of Methylobacterium Species.</title>
        <authorList>
            <person name="Alessa O."/>
            <person name="Ogura Y."/>
            <person name="Fujitani Y."/>
            <person name="Takami H."/>
            <person name="Hayashi T."/>
            <person name="Sahin N."/>
            <person name="Tani A."/>
        </authorList>
    </citation>
    <scope>NUCLEOTIDE SEQUENCE [LARGE SCALE GENOMIC DNA]</scope>
    <source>
        <strain evidence="1 2">DSM 23679</strain>
    </source>
</reference>
<organism evidence="1 2">
    <name type="scientific">Methylobacterium cerastii</name>
    <dbReference type="NCBI Taxonomy" id="932741"/>
    <lineage>
        <taxon>Bacteria</taxon>
        <taxon>Pseudomonadati</taxon>
        <taxon>Pseudomonadota</taxon>
        <taxon>Alphaproteobacteria</taxon>
        <taxon>Hyphomicrobiales</taxon>
        <taxon>Methylobacteriaceae</taxon>
        <taxon>Methylobacterium</taxon>
    </lineage>
</organism>
<keyword evidence="2" id="KW-1185">Reference proteome</keyword>
<name>A0ABQ4QI60_9HYPH</name>
<dbReference type="Proteomes" id="UP001055117">
    <property type="component" value="Unassembled WGS sequence"/>
</dbReference>
<dbReference type="EMBL" id="BPQG01000032">
    <property type="protein sequence ID" value="GJD44419.1"/>
    <property type="molecule type" value="Genomic_DNA"/>
</dbReference>
<evidence type="ECO:0008006" key="3">
    <source>
        <dbReference type="Google" id="ProtNLM"/>
    </source>
</evidence>
<evidence type="ECO:0000313" key="1">
    <source>
        <dbReference type="EMBL" id="GJD44419.1"/>
    </source>
</evidence>
<gene>
    <name evidence="1" type="ORF">AFCDBAGC_2286</name>
</gene>